<comment type="caution">
    <text evidence="4">The sequence shown here is derived from an EMBL/GenBank/DDBJ whole genome shotgun (WGS) entry which is preliminary data.</text>
</comment>
<evidence type="ECO:0000256" key="2">
    <source>
        <dbReference type="PROSITE-ProRule" id="PRU00335"/>
    </source>
</evidence>
<dbReference type="EMBL" id="AZFY01000085">
    <property type="protein sequence ID" value="KRM08376.1"/>
    <property type="molecule type" value="Genomic_DNA"/>
</dbReference>
<evidence type="ECO:0000256" key="1">
    <source>
        <dbReference type="ARBA" id="ARBA00023125"/>
    </source>
</evidence>
<dbReference type="Pfam" id="PF00440">
    <property type="entry name" value="TetR_N"/>
    <property type="match status" value="1"/>
</dbReference>
<organism evidence="4 5">
    <name type="scientific">Lentilactobacillus farraginis DSM 18382 = JCM 14108</name>
    <dbReference type="NCBI Taxonomy" id="1423743"/>
    <lineage>
        <taxon>Bacteria</taxon>
        <taxon>Bacillati</taxon>
        <taxon>Bacillota</taxon>
        <taxon>Bacilli</taxon>
        <taxon>Lactobacillales</taxon>
        <taxon>Lactobacillaceae</taxon>
        <taxon>Lentilactobacillus</taxon>
    </lineage>
</organism>
<dbReference type="AlphaFoldDB" id="A0A0R1VRI8"/>
<protein>
    <submittedName>
        <fullName evidence="4">Transcriptional regulator</fullName>
    </submittedName>
</protein>
<keyword evidence="5" id="KW-1185">Reference proteome</keyword>
<dbReference type="Gene3D" id="1.10.357.10">
    <property type="entry name" value="Tetracycline Repressor, domain 2"/>
    <property type="match status" value="1"/>
</dbReference>
<dbReference type="PROSITE" id="PS50977">
    <property type="entry name" value="HTH_TETR_2"/>
    <property type="match status" value="1"/>
</dbReference>
<dbReference type="InterPro" id="IPR009057">
    <property type="entry name" value="Homeodomain-like_sf"/>
</dbReference>
<dbReference type="SUPFAM" id="SSF46689">
    <property type="entry name" value="Homeodomain-like"/>
    <property type="match status" value="1"/>
</dbReference>
<dbReference type="PATRIC" id="fig|1423743.5.peg.162"/>
<accession>A0A0R1VRI8</accession>
<sequence length="181" mass="20827">MSLLEEKAMVSTTFLNLNDEKQARIRKALIDEFSSRPLAEAEVAPIVKQAGIARGAFYKYFDDLKDAYRYIYGVAMKDIHIRINQAVAKGEFEPDFYVKQVTAFVDGVSQSSYRDLVKMHLKRNESLIDEDFDDVNLSGRQWAAMVLSHQVIKQILLNPKERDVLIKRLRDVLMQLARKGD</sequence>
<dbReference type="PANTHER" id="PTHR43479">
    <property type="entry name" value="ACREF/ENVCD OPERON REPRESSOR-RELATED"/>
    <property type="match status" value="1"/>
</dbReference>
<feature type="DNA-binding region" description="H-T-H motif" evidence="2">
    <location>
        <begin position="42"/>
        <end position="61"/>
    </location>
</feature>
<evidence type="ECO:0000313" key="4">
    <source>
        <dbReference type="EMBL" id="KRM08376.1"/>
    </source>
</evidence>
<proteinExistence type="predicted"/>
<dbReference type="InterPro" id="IPR050624">
    <property type="entry name" value="HTH-type_Tx_Regulator"/>
</dbReference>
<dbReference type="GO" id="GO:0003677">
    <property type="term" value="F:DNA binding"/>
    <property type="evidence" value="ECO:0007669"/>
    <property type="project" value="UniProtKB-UniRule"/>
</dbReference>
<evidence type="ECO:0000313" key="5">
    <source>
        <dbReference type="Proteomes" id="UP000051966"/>
    </source>
</evidence>
<reference evidence="4 5" key="1">
    <citation type="journal article" date="2015" name="Genome Announc.">
        <title>Expanding the biotechnology potential of lactobacilli through comparative genomics of 213 strains and associated genera.</title>
        <authorList>
            <person name="Sun Z."/>
            <person name="Harris H.M."/>
            <person name="McCann A."/>
            <person name="Guo C."/>
            <person name="Argimon S."/>
            <person name="Zhang W."/>
            <person name="Yang X."/>
            <person name="Jeffery I.B."/>
            <person name="Cooney J.C."/>
            <person name="Kagawa T.F."/>
            <person name="Liu W."/>
            <person name="Song Y."/>
            <person name="Salvetti E."/>
            <person name="Wrobel A."/>
            <person name="Rasinkangas P."/>
            <person name="Parkhill J."/>
            <person name="Rea M.C."/>
            <person name="O'Sullivan O."/>
            <person name="Ritari J."/>
            <person name="Douillard F.P."/>
            <person name="Paul Ross R."/>
            <person name="Yang R."/>
            <person name="Briner A.E."/>
            <person name="Felis G.E."/>
            <person name="de Vos W.M."/>
            <person name="Barrangou R."/>
            <person name="Klaenhammer T.R."/>
            <person name="Caufield P.W."/>
            <person name="Cui Y."/>
            <person name="Zhang H."/>
            <person name="O'Toole P.W."/>
        </authorList>
    </citation>
    <scope>NUCLEOTIDE SEQUENCE [LARGE SCALE GENOMIC DNA]</scope>
    <source>
        <strain evidence="4 5">DSM 18382</strain>
    </source>
</reference>
<evidence type="ECO:0000259" key="3">
    <source>
        <dbReference type="PROSITE" id="PS50977"/>
    </source>
</evidence>
<dbReference type="InterPro" id="IPR001647">
    <property type="entry name" value="HTH_TetR"/>
</dbReference>
<feature type="domain" description="HTH tetR-type" evidence="3">
    <location>
        <begin position="19"/>
        <end position="79"/>
    </location>
</feature>
<dbReference type="PANTHER" id="PTHR43479:SF22">
    <property type="entry name" value="TRANSCRIPTIONAL REGULATOR, TETR FAMILY"/>
    <property type="match status" value="1"/>
</dbReference>
<gene>
    <name evidence="4" type="ORF">FD41_GL000148</name>
</gene>
<name>A0A0R1VRI8_9LACO</name>
<dbReference type="Proteomes" id="UP000051966">
    <property type="component" value="Unassembled WGS sequence"/>
</dbReference>
<keyword evidence="1 2" id="KW-0238">DNA-binding</keyword>